<dbReference type="InterPro" id="IPR012340">
    <property type="entry name" value="NA-bd_OB-fold"/>
</dbReference>
<evidence type="ECO:0008006" key="5">
    <source>
        <dbReference type="Google" id="ProtNLM"/>
    </source>
</evidence>
<dbReference type="KEGG" id="led:BBK82_04885"/>
<evidence type="ECO:0000256" key="2">
    <source>
        <dbReference type="PROSITE-ProRule" id="PRU00252"/>
    </source>
</evidence>
<organism evidence="3 4">
    <name type="scientific">Lentzea guizhouensis</name>
    <dbReference type="NCBI Taxonomy" id="1586287"/>
    <lineage>
        <taxon>Bacteria</taxon>
        <taxon>Bacillati</taxon>
        <taxon>Actinomycetota</taxon>
        <taxon>Actinomycetes</taxon>
        <taxon>Pseudonocardiales</taxon>
        <taxon>Pseudonocardiaceae</taxon>
        <taxon>Lentzea</taxon>
    </lineage>
</organism>
<dbReference type="Gene3D" id="2.40.50.140">
    <property type="entry name" value="Nucleic acid-binding proteins"/>
    <property type="match status" value="1"/>
</dbReference>
<dbReference type="CDD" id="cd04496">
    <property type="entry name" value="SSB_OBF"/>
    <property type="match status" value="1"/>
</dbReference>
<protein>
    <recommendedName>
        <fullName evidence="5">Single-stranded DNA-binding protein</fullName>
    </recommendedName>
</protein>
<evidence type="ECO:0000256" key="1">
    <source>
        <dbReference type="ARBA" id="ARBA00023125"/>
    </source>
</evidence>
<dbReference type="STRING" id="1586287.BBK82_04885"/>
<keyword evidence="4" id="KW-1185">Reference proteome</keyword>
<dbReference type="PROSITE" id="PS50935">
    <property type="entry name" value="SSB"/>
    <property type="match status" value="1"/>
</dbReference>
<dbReference type="InterPro" id="IPR000424">
    <property type="entry name" value="Primosome_PriB/ssb"/>
</dbReference>
<keyword evidence="1 2" id="KW-0238">DNA-binding</keyword>
<dbReference type="Pfam" id="PF00436">
    <property type="entry name" value="SSB"/>
    <property type="match status" value="1"/>
</dbReference>
<dbReference type="EMBL" id="CP016793">
    <property type="protein sequence ID" value="ANZ35512.1"/>
    <property type="molecule type" value="Genomic_DNA"/>
</dbReference>
<sequence length="128" mass="13936">MASDVSYKITDDGRSNAFFRIASTERRYNTSVGDWEDGETLMLGVTCWRKLADTVRGTVTKGDPLVVQGKLRTRFYEKDDQKKTALNVDALNIGLDLGRVQSLGSAAVVEPRVSEDLAGVPAAVPAPF</sequence>
<dbReference type="GO" id="GO:0003697">
    <property type="term" value="F:single-stranded DNA binding"/>
    <property type="evidence" value="ECO:0007669"/>
    <property type="project" value="InterPro"/>
</dbReference>
<gene>
    <name evidence="3" type="ORF">BBK82_04885</name>
</gene>
<dbReference type="AlphaFoldDB" id="A0A1B2HCS9"/>
<evidence type="ECO:0000313" key="3">
    <source>
        <dbReference type="EMBL" id="ANZ35512.1"/>
    </source>
</evidence>
<name>A0A1B2HCS9_9PSEU</name>
<accession>A0A1B2HCS9</accession>
<dbReference type="SUPFAM" id="SSF50249">
    <property type="entry name" value="Nucleic acid-binding proteins"/>
    <property type="match status" value="1"/>
</dbReference>
<evidence type="ECO:0000313" key="4">
    <source>
        <dbReference type="Proteomes" id="UP000093053"/>
    </source>
</evidence>
<dbReference type="Proteomes" id="UP000093053">
    <property type="component" value="Chromosome"/>
</dbReference>
<proteinExistence type="predicted"/>
<reference evidence="3 4" key="1">
    <citation type="submission" date="2016-07" db="EMBL/GenBank/DDBJ databases">
        <title>Complete genome sequence of the Lentzea guizhouensis DHS C013.</title>
        <authorList>
            <person name="Cao C."/>
        </authorList>
    </citation>
    <scope>NUCLEOTIDE SEQUENCE [LARGE SCALE GENOMIC DNA]</scope>
    <source>
        <strain evidence="3 4">DHS C013</strain>
    </source>
</reference>